<dbReference type="RefSeq" id="NP_001255229.1">
    <property type="nucleotide sequence ID" value="NM_001268300.1"/>
</dbReference>
<name>I2HAC4_CAEEL</name>
<proteinExistence type="predicted"/>
<evidence type="ECO:0000313" key="2">
    <source>
        <dbReference type="EMBL" id="CCH63831.1"/>
    </source>
</evidence>
<evidence type="ECO:0000259" key="1">
    <source>
        <dbReference type="Pfam" id="PF23673"/>
    </source>
</evidence>
<dbReference type="HOGENOM" id="CLU_2796274_0_0_1"/>
<feature type="domain" description="DUF7154" evidence="1">
    <location>
        <begin position="3"/>
        <end position="56"/>
    </location>
</feature>
<dbReference type="GeneID" id="13192109"/>
<dbReference type="InParanoid" id="I2HAC4"/>
<dbReference type="AGR" id="WB:WBGene00219399"/>
<evidence type="ECO:0000313" key="4">
    <source>
        <dbReference type="WormBase" id="Y55F3AM.21a"/>
    </source>
</evidence>
<accession>I2HAC4</accession>
<sequence length="68" mass="7774">MTNDNYNGGDLQANPMRLEGLVTGDWYGLNPVTYSMKLTYHYTNNSSEAIQVRVYSRSAPGYWLPYCD</sequence>
<gene>
    <name evidence="2" type="ORF">CELE_Y55F3AM.21</name>
    <name evidence="2 4" type="ORF">Y55F3AM.21</name>
</gene>
<dbReference type="AlphaFoldDB" id="I2HAC4"/>
<dbReference type="PaxDb" id="6239-Y55F3AM.21"/>
<dbReference type="WormBase" id="Y55F3AM.21a">
    <property type="protein sequence ID" value="CE47598"/>
    <property type="gene ID" value="WBGene00219399"/>
</dbReference>
<keyword evidence="3" id="KW-1185">Reference proteome</keyword>
<dbReference type="Proteomes" id="UP000001940">
    <property type="component" value="Chromosome IV"/>
</dbReference>
<dbReference type="KEGG" id="cel:CELE_Y55F3AM.21"/>
<dbReference type="EMBL" id="BX284604">
    <property type="protein sequence ID" value="CCH63831.1"/>
    <property type="molecule type" value="Genomic_DNA"/>
</dbReference>
<evidence type="ECO:0000313" key="3">
    <source>
        <dbReference type="Proteomes" id="UP000001940"/>
    </source>
</evidence>
<dbReference type="eggNOG" id="KOG4297">
    <property type="taxonomic scope" value="Eukaryota"/>
</dbReference>
<dbReference type="CTD" id="13192109"/>
<dbReference type="Pfam" id="PF23673">
    <property type="entry name" value="DUF7154"/>
    <property type="match status" value="1"/>
</dbReference>
<organism evidence="2 3">
    <name type="scientific">Caenorhabditis elegans</name>
    <dbReference type="NCBI Taxonomy" id="6239"/>
    <lineage>
        <taxon>Eukaryota</taxon>
        <taxon>Metazoa</taxon>
        <taxon>Ecdysozoa</taxon>
        <taxon>Nematoda</taxon>
        <taxon>Chromadorea</taxon>
        <taxon>Rhabditida</taxon>
        <taxon>Rhabditina</taxon>
        <taxon>Rhabditomorpha</taxon>
        <taxon>Rhabditoidea</taxon>
        <taxon>Rhabditidae</taxon>
        <taxon>Peloderinae</taxon>
        <taxon>Caenorhabditis</taxon>
    </lineage>
</organism>
<reference evidence="2 3" key="1">
    <citation type="journal article" date="1998" name="Science">
        <title>Genome sequence of the nematode C. elegans: a platform for investigating biology.</title>
        <authorList>
            <consortium name="The C. elegans sequencing consortium"/>
            <person name="Sulson J.E."/>
            <person name="Waterston R."/>
        </authorList>
    </citation>
    <scope>NUCLEOTIDE SEQUENCE [LARGE SCALE GENOMIC DNA]</scope>
    <source>
        <strain evidence="2 3">Bristol N2</strain>
    </source>
</reference>
<dbReference type="PhylomeDB" id="I2HAC4"/>
<dbReference type="InterPro" id="IPR055578">
    <property type="entry name" value="DUF7154"/>
</dbReference>
<dbReference type="Bgee" id="WBGene00219399">
    <property type="expression patterns" value="Expressed in adult organism and 3 other cell types or tissues"/>
</dbReference>
<dbReference type="FunCoup" id="I2HAC4">
    <property type="interactions" value="173"/>
</dbReference>
<protein>
    <submittedName>
        <fullName evidence="2">DUF7154 domain-containing protein</fullName>
    </submittedName>
</protein>